<name>A0ACB7ZK96_9ERIC</name>
<organism evidence="1 2">
    <name type="scientific">Vaccinium darrowii</name>
    <dbReference type="NCBI Taxonomy" id="229202"/>
    <lineage>
        <taxon>Eukaryota</taxon>
        <taxon>Viridiplantae</taxon>
        <taxon>Streptophyta</taxon>
        <taxon>Embryophyta</taxon>
        <taxon>Tracheophyta</taxon>
        <taxon>Spermatophyta</taxon>
        <taxon>Magnoliopsida</taxon>
        <taxon>eudicotyledons</taxon>
        <taxon>Gunneridae</taxon>
        <taxon>Pentapetalae</taxon>
        <taxon>asterids</taxon>
        <taxon>Ericales</taxon>
        <taxon>Ericaceae</taxon>
        <taxon>Vaccinioideae</taxon>
        <taxon>Vaccinieae</taxon>
        <taxon>Vaccinium</taxon>
    </lineage>
</organism>
<reference evidence="1 2" key="1">
    <citation type="journal article" date="2021" name="Hortic Res">
        <title>High-quality reference genome and annotation aids understanding of berry development for evergreen blueberry (Vaccinium darrowii).</title>
        <authorList>
            <person name="Yu J."/>
            <person name="Hulse-Kemp A.M."/>
            <person name="Babiker E."/>
            <person name="Staton M."/>
        </authorList>
    </citation>
    <scope>NUCLEOTIDE SEQUENCE [LARGE SCALE GENOMIC DNA]</scope>
    <source>
        <strain evidence="2">cv. NJ 8807/NJ 8810</strain>
        <tissue evidence="1">Young leaf</tissue>
    </source>
</reference>
<proteinExistence type="predicted"/>
<sequence length="139" mass="16011">MHERGKPVSIVVAFHLVQNGIEPSYKTWVHHGETIPVNQPYRLNESGIMNDDELDESPDNAETENVRKFEKLMKDAHRELYPGCKFTLLSFVIKLLHVKVLNKWSNKSFDALLELLKELLPISDEDIPGNIYEAKKILT</sequence>
<dbReference type="EMBL" id="CM037159">
    <property type="protein sequence ID" value="KAH7866153.1"/>
    <property type="molecule type" value="Genomic_DNA"/>
</dbReference>
<evidence type="ECO:0000313" key="1">
    <source>
        <dbReference type="EMBL" id="KAH7866153.1"/>
    </source>
</evidence>
<protein>
    <submittedName>
        <fullName evidence="1">Uncharacterized protein</fullName>
    </submittedName>
</protein>
<dbReference type="Proteomes" id="UP000828048">
    <property type="component" value="Chromosome 9"/>
</dbReference>
<gene>
    <name evidence="1" type="ORF">Vadar_016347</name>
</gene>
<evidence type="ECO:0000313" key="2">
    <source>
        <dbReference type="Proteomes" id="UP000828048"/>
    </source>
</evidence>
<comment type="caution">
    <text evidence="1">The sequence shown here is derived from an EMBL/GenBank/DDBJ whole genome shotgun (WGS) entry which is preliminary data.</text>
</comment>
<accession>A0ACB7ZK96</accession>
<keyword evidence="2" id="KW-1185">Reference proteome</keyword>